<dbReference type="NCBIfam" id="TIGR04131">
    <property type="entry name" value="Bac_Flav_CTERM"/>
    <property type="match status" value="1"/>
</dbReference>
<feature type="non-terminal residue" evidence="2">
    <location>
        <position position="1"/>
    </location>
</feature>
<dbReference type="InterPro" id="IPR014755">
    <property type="entry name" value="Cu-Rt/internalin_Ig-like"/>
</dbReference>
<organism evidence="2 3">
    <name type="scientific">Flavobacterium noncentrifugens</name>
    <dbReference type="NCBI Taxonomy" id="1128970"/>
    <lineage>
        <taxon>Bacteria</taxon>
        <taxon>Pseudomonadati</taxon>
        <taxon>Bacteroidota</taxon>
        <taxon>Flavobacteriia</taxon>
        <taxon>Flavobacteriales</taxon>
        <taxon>Flavobacteriaceae</taxon>
        <taxon>Flavobacterium</taxon>
    </lineage>
</organism>
<dbReference type="OrthoDB" id="9765926at2"/>
<keyword evidence="3" id="KW-1185">Reference proteome</keyword>
<accession>A0A1G8ZE07</accession>
<keyword evidence="1" id="KW-0732">Signal</keyword>
<dbReference type="InterPro" id="IPR026341">
    <property type="entry name" value="T9SS_type_B"/>
</dbReference>
<dbReference type="RefSeq" id="WP_091396167.1">
    <property type="nucleotide sequence ID" value="NZ_BKAI01000009.1"/>
</dbReference>
<dbReference type="EMBL" id="FNEZ01000004">
    <property type="protein sequence ID" value="SDK13342.1"/>
    <property type="molecule type" value="Genomic_DNA"/>
</dbReference>
<reference evidence="2 3" key="1">
    <citation type="submission" date="2016-10" db="EMBL/GenBank/DDBJ databases">
        <authorList>
            <person name="de Groot N.N."/>
        </authorList>
    </citation>
    <scope>NUCLEOTIDE SEQUENCE [LARGE SCALE GENOMIC DNA]</scope>
    <source>
        <strain evidence="2 3">CGMCC 1.10076</strain>
    </source>
</reference>
<dbReference type="SUPFAM" id="SSF49373">
    <property type="entry name" value="Invasin/intimin cell-adhesion fragments"/>
    <property type="match status" value="1"/>
</dbReference>
<sequence>NFPTPLNICSGDIINIGNTSPNGVVGTWSSAFSNTVGATYTFTPNAGQCAVGQTLTIAIRTLSLPAIAGTSQLCEGTSITLSNTVPGGIWASNNTAIATIDASGTVLGIAAGTAILSYTIASGSCSLTVFHTVNVHPLPKPKLTDQNFCIDSKTGLFISDIILNCAIPNSGYSFVWTRNSLPLPTTGNSHVADEAGIYEVVVTNTATGCSQTAQCTLGISAMPTGTAVATEDFQNNQIITVTVSPVSNSYLFRLNGGPWQQSPVFSNASEGENIVEATDTKGCGTLTLPVYVLNYPRFFTPNGDGYNDTWNVSLPDENGSEIYIFDRMGKLLKSLKPSKDSGWDGTYNGKMLPASDYWFQLHYRDYQGGEKEFKAHFSLKR</sequence>
<name>A0A1G8ZE07_9FLAO</name>
<dbReference type="STRING" id="1128970.SAMN04487935_2551"/>
<dbReference type="Pfam" id="PF13585">
    <property type="entry name" value="CHU_C"/>
    <property type="match status" value="1"/>
</dbReference>
<dbReference type="InterPro" id="IPR008964">
    <property type="entry name" value="Invasin/intimin_cell_adhesion"/>
</dbReference>
<dbReference type="AlphaFoldDB" id="A0A1G8ZE07"/>
<evidence type="ECO:0000256" key="1">
    <source>
        <dbReference type="ARBA" id="ARBA00022729"/>
    </source>
</evidence>
<dbReference type="Proteomes" id="UP000199580">
    <property type="component" value="Unassembled WGS sequence"/>
</dbReference>
<evidence type="ECO:0000313" key="3">
    <source>
        <dbReference type="Proteomes" id="UP000199580"/>
    </source>
</evidence>
<gene>
    <name evidence="2" type="ORF">SAMN04487935_2551</name>
</gene>
<protein>
    <submittedName>
        <fullName evidence="2">Gliding motility-associated C-terminal domain-containing protein</fullName>
    </submittedName>
</protein>
<dbReference type="Gene3D" id="2.60.40.1220">
    <property type="match status" value="1"/>
</dbReference>
<proteinExistence type="predicted"/>
<evidence type="ECO:0000313" key="2">
    <source>
        <dbReference type="EMBL" id="SDK13342.1"/>
    </source>
</evidence>